<feature type="non-terminal residue" evidence="1">
    <location>
        <position position="1"/>
    </location>
</feature>
<dbReference type="RefSeq" id="WP_310866728.1">
    <property type="nucleotide sequence ID" value="NZ_JAVLSF010001147.1"/>
</dbReference>
<organism evidence="1 2">
    <name type="scientific">Rhizobium hidalgonense</name>
    <dbReference type="NCBI Taxonomy" id="1538159"/>
    <lineage>
        <taxon>Bacteria</taxon>
        <taxon>Pseudomonadati</taxon>
        <taxon>Pseudomonadota</taxon>
        <taxon>Alphaproteobacteria</taxon>
        <taxon>Hyphomicrobiales</taxon>
        <taxon>Rhizobiaceae</taxon>
        <taxon>Rhizobium/Agrobacterium group</taxon>
        <taxon>Rhizobium</taxon>
    </lineage>
</organism>
<feature type="non-terminal residue" evidence="1">
    <location>
        <position position="118"/>
    </location>
</feature>
<proteinExistence type="predicted"/>
<comment type="caution">
    <text evidence="1">The sequence shown here is derived from an EMBL/GenBank/DDBJ whole genome shotgun (WGS) entry which is preliminary data.</text>
</comment>
<accession>A0AAJ2H4I1</accession>
<dbReference type="AlphaFoldDB" id="A0AAJ2H4I1"/>
<sequence>QALAQQANTAWVNWQQQLETRQIEQQRLTELRQQGQQDEDQRRDALEKTRLDWQDCKNKIEQALAHLTELNATPQMVNVNELANWQQQLEKIQQHIQRLGHLNLAAPDALADVSARHD</sequence>
<dbReference type="Proteomes" id="UP001268610">
    <property type="component" value="Unassembled WGS sequence"/>
</dbReference>
<dbReference type="EMBL" id="JAVLSF010001147">
    <property type="protein sequence ID" value="MDR9778734.1"/>
    <property type="molecule type" value="Genomic_DNA"/>
</dbReference>
<reference evidence="1" key="1">
    <citation type="submission" date="2023-04" db="EMBL/GenBank/DDBJ databases">
        <title>Genomic characterization of faba bean (Vicia faba) microsymbionts in Mexican soils.</title>
        <authorList>
            <person name="Rivera Orduna F.N."/>
            <person name="Guevara-Luna J."/>
            <person name="Yan J."/>
            <person name="Arroyo-Herrera I."/>
            <person name="Li Y."/>
            <person name="Vasquez-Murrieta M.S."/>
            <person name="Wang E.T."/>
        </authorList>
    </citation>
    <scope>NUCLEOTIDE SEQUENCE</scope>
    <source>
        <strain evidence="1">CH26</strain>
    </source>
</reference>
<name>A0AAJ2H4I1_9HYPH</name>
<evidence type="ECO:0000313" key="2">
    <source>
        <dbReference type="Proteomes" id="UP001268610"/>
    </source>
</evidence>
<protein>
    <submittedName>
        <fullName evidence="1">Uncharacterized protein</fullName>
    </submittedName>
</protein>
<gene>
    <name evidence="1" type="ORF">RJJ65_40015</name>
</gene>
<evidence type="ECO:0000313" key="1">
    <source>
        <dbReference type="EMBL" id="MDR9778734.1"/>
    </source>
</evidence>